<name>A0A200QP49_MACCD</name>
<sequence length="541" mass="60548">MMKMGISSSSSSSILVVVSVVLFSFLCLFSVSLGASSSIGGHGKFLRCLHSQTNNTIPIYTPNDSNFSSILDSTTRNLRFFTPTTPKPYLIIRPLTESHVQATVICSKKHGIQIKTRSGGHDFEALSYISDVPFVVVDLFNLRSITVDVEDRTAWVQSGATVGELYYQIANKSLTLGFPAGVGPTVGVGGHLSGGGEGTLVRKYGLAADNVIDARVVDVHGRILDKKSMGKDLFWAIRGGGGGSFGVVLSWKIRLVSVPPIVTISTVIKTLEQGATALIHRWHDVAYKLPQELFIRLDIETVNTTRKGVKTIQATFRTLFLGGSENLLTLMKKKFPELGLQKKDCTEMSWIRSTIYFAKYPIDSPLEVLLNRPARPPAWAFKVKSDFVKETISQNGFEKIWRKLVEEGHWPQLFCSPYGGRMSEISESEIPFPHRKGNRFKIDYMVFWQGLENIQKELSWTRNMYKYMAPYVSKSPRAAYVNYRDLDLGQSKNGTATYLQGKAWGSKYFKNNYKRLAQVKSKVDPENFFRHEQSIPSIASY</sequence>
<feature type="domain" description="FAD-binding PCMH-type" evidence="8">
    <location>
        <begin position="84"/>
        <end position="258"/>
    </location>
</feature>
<dbReference type="GO" id="GO:0016491">
    <property type="term" value="F:oxidoreductase activity"/>
    <property type="evidence" value="ECO:0007669"/>
    <property type="project" value="InterPro"/>
</dbReference>
<gene>
    <name evidence="9" type="ORF">BVC80_1779g13</name>
</gene>
<reference evidence="9 10" key="1">
    <citation type="journal article" date="2017" name="Mol. Plant">
        <title>The Genome of Medicinal Plant Macleaya cordata Provides New Insights into Benzylisoquinoline Alkaloids Metabolism.</title>
        <authorList>
            <person name="Liu X."/>
            <person name="Liu Y."/>
            <person name="Huang P."/>
            <person name="Ma Y."/>
            <person name="Qing Z."/>
            <person name="Tang Q."/>
            <person name="Cao H."/>
            <person name="Cheng P."/>
            <person name="Zheng Y."/>
            <person name="Yuan Z."/>
            <person name="Zhou Y."/>
            <person name="Liu J."/>
            <person name="Tang Z."/>
            <person name="Zhuo Y."/>
            <person name="Zhang Y."/>
            <person name="Yu L."/>
            <person name="Huang J."/>
            <person name="Yang P."/>
            <person name="Peng Q."/>
            <person name="Zhang J."/>
            <person name="Jiang W."/>
            <person name="Zhang Z."/>
            <person name="Lin K."/>
            <person name="Ro D.K."/>
            <person name="Chen X."/>
            <person name="Xiong X."/>
            <person name="Shang Y."/>
            <person name="Huang S."/>
            <person name="Zeng J."/>
        </authorList>
    </citation>
    <scope>NUCLEOTIDE SEQUENCE [LARGE SCALE GENOMIC DNA]</scope>
    <source>
        <strain evidence="10">cv. BLH2017</strain>
        <tissue evidence="9">Root</tissue>
    </source>
</reference>
<dbReference type="Gene3D" id="3.40.462.20">
    <property type="match status" value="1"/>
</dbReference>
<comment type="similarity">
    <text evidence="2">Belongs to the oxygen-dependent FAD-linked oxidoreductase family.</text>
</comment>
<dbReference type="InterPro" id="IPR016167">
    <property type="entry name" value="FAD-bd_PCMH_sub1"/>
</dbReference>
<dbReference type="STRING" id="56857.A0A200QP49"/>
<evidence type="ECO:0000256" key="4">
    <source>
        <dbReference type="ARBA" id="ARBA00022729"/>
    </source>
</evidence>
<organism evidence="9 10">
    <name type="scientific">Macleaya cordata</name>
    <name type="common">Five-seeded plume-poppy</name>
    <name type="synonym">Bocconia cordata</name>
    <dbReference type="NCBI Taxonomy" id="56857"/>
    <lineage>
        <taxon>Eukaryota</taxon>
        <taxon>Viridiplantae</taxon>
        <taxon>Streptophyta</taxon>
        <taxon>Embryophyta</taxon>
        <taxon>Tracheophyta</taxon>
        <taxon>Spermatophyta</taxon>
        <taxon>Magnoliopsida</taxon>
        <taxon>Ranunculales</taxon>
        <taxon>Papaveraceae</taxon>
        <taxon>Papaveroideae</taxon>
        <taxon>Macleaya</taxon>
    </lineage>
</organism>
<dbReference type="Gene3D" id="3.30.465.10">
    <property type="match status" value="1"/>
</dbReference>
<dbReference type="PANTHER" id="PTHR32448">
    <property type="entry name" value="OS08G0158400 PROTEIN"/>
    <property type="match status" value="1"/>
</dbReference>
<dbReference type="GO" id="GO:0071949">
    <property type="term" value="F:FAD binding"/>
    <property type="evidence" value="ECO:0007669"/>
    <property type="project" value="InterPro"/>
</dbReference>
<keyword evidence="4" id="KW-0732">Signal</keyword>
<dbReference type="InterPro" id="IPR006094">
    <property type="entry name" value="Oxid_FAD_bind_N"/>
</dbReference>
<dbReference type="InterPro" id="IPR016166">
    <property type="entry name" value="FAD-bd_PCMH"/>
</dbReference>
<dbReference type="Proteomes" id="UP000195402">
    <property type="component" value="Unassembled WGS sequence"/>
</dbReference>
<dbReference type="Pfam" id="PF01565">
    <property type="entry name" value="FAD_binding_4"/>
    <property type="match status" value="1"/>
</dbReference>
<dbReference type="OrthoDB" id="407275at2759"/>
<keyword evidence="3" id="KW-0285">Flavoprotein</keyword>
<dbReference type="FunCoup" id="A0A200QP49">
    <property type="interactions" value="62"/>
</dbReference>
<dbReference type="OMA" id="SCPWLIS"/>
<dbReference type="AlphaFoldDB" id="A0A200QP49"/>
<keyword evidence="5" id="KW-0274">FAD</keyword>
<dbReference type="InterPro" id="IPR036318">
    <property type="entry name" value="FAD-bd_PCMH-like_sf"/>
</dbReference>
<dbReference type="PROSITE" id="PS51387">
    <property type="entry name" value="FAD_PCMH"/>
    <property type="match status" value="1"/>
</dbReference>
<keyword evidence="6" id="KW-1015">Disulfide bond</keyword>
<dbReference type="InterPro" id="IPR016169">
    <property type="entry name" value="FAD-bd_PCMH_sub2"/>
</dbReference>
<evidence type="ECO:0000256" key="2">
    <source>
        <dbReference type="ARBA" id="ARBA00005466"/>
    </source>
</evidence>
<comment type="caution">
    <text evidence="9">The sequence shown here is derived from an EMBL/GenBank/DDBJ whole genome shotgun (WGS) entry which is preliminary data.</text>
</comment>
<evidence type="ECO:0000256" key="6">
    <source>
        <dbReference type="ARBA" id="ARBA00023157"/>
    </source>
</evidence>
<comment type="cofactor">
    <cofactor evidence="1">
        <name>FAD</name>
        <dbReference type="ChEBI" id="CHEBI:57692"/>
    </cofactor>
</comment>
<dbReference type="InterPro" id="IPR012951">
    <property type="entry name" value="BBE"/>
</dbReference>
<evidence type="ECO:0000313" key="9">
    <source>
        <dbReference type="EMBL" id="OVA12244.1"/>
    </source>
</evidence>
<evidence type="ECO:0000256" key="3">
    <source>
        <dbReference type="ARBA" id="ARBA00022630"/>
    </source>
</evidence>
<evidence type="ECO:0000256" key="5">
    <source>
        <dbReference type="ARBA" id="ARBA00022827"/>
    </source>
</evidence>
<evidence type="ECO:0000259" key="8">
    <source>
        <dbReference type="PROSITE" id="PS51387"/>
    </source>
</evidence>
<dbReference type="InParanoid" id="A0A200QP49"/>
<protein>
    <submittedName>
        <fullName evidence="9">FAD linked oxidase</fullName>
    </submittedName>
</protein>
<dbReference type="FunFam" id="3.30.43.10:FF:000004">
    <property type="entry name" value="Berberine bridge enzyme-like 15"/>
    <property type="match status" value="1"/>
</dbReference>
<proteinExistence type="inferred from homology"/>
<evidence type="ECO:0000256" key="7">
    <source>
        <dbReference type="ARBA" id="ARBA00023180"/>
    </source>
</evidence>
<evidence type="ECO:0000256" key="1">
    <source>
        <dbReference type="ARBA" id="ARBA00001974"/>
    </source>
</evidence>
<dbReference type="Pfam" id="PF08031">
    <property type="entry name" value="BBE"/>
    <property type="match status" value="1"/>
</dbReference>
<dbReference type="SUPFAM" id="SSF56176">
    <property type="entry name" value="FAD-binding/transporter-associated domain-like"/>
    <property type="match status" value="1"/>
</dbReference>
<dbReference type="Gene3D" id="3.30.43.10">
    <property type="entry name" value="Uridine Diphospho-n-acetylenolpyruvylglucosamine Reductase, domain 2"/>
    <property type="match status" value="1"/>
</dbReference>
<accession>A0A200QP49</accession>
<keyword evidence="7" id="KW-0325">Glycoprotein</keyword>
<keyword evidence="10" id="KW-1185">Reference proteome</keyword>
<dbReference type="EMBL" id="MVGT01001410">
    <property type="protein sequence ID" value="OVA12244.1"/>
    <property type="molecule type" value="Genomic_DNA"/>
</dbReference>
<evidence type="ECO:0000313" key="10">
    <source>
        <dbReference type="Proteomes" id="UP000195402"/>
    </source>
</evidence>